<organism evidence="2 3">
    <name type="scientific">Liparis tanakae</name>
    <name type="common">Tanaka's snailfish</name>
    <dbReference type="NCBI Taxonomy" id="230148"/>
    <lineage>
        <taxon>Eukaryota</taxon>
        <taxon>Metazoa</taxon>
        <taxon>Chordata</taxon>
        <taxon>Craniata</taxon>
        <taxon>Vertebrata</taxon>
        <taxon>Euteleostomi</taxon>
        <taxon>Actinopterygii</taxon>
        <taxon>Neopterygii</taxon>
        <taxon>Teleostei</taxon>
        <taxon>Neoteleostei</taxon>
        <taxon>Acanthomorphata</taxon>
        <taxon>Eupercaria</taxon>
        <taxon>Perciformes</taxon>
        <taxon>Cottioidei</taxon>
        <taxon>Cottales</taxon>
        <taxon>Liparidae</taxon>
        <taxon>Liparis</taxon>
    </lineage>
</organism>
<evidence type="ECO:0000313" key="3">
    <source>
        <dbReference type="Proteomes" id="UP000314294"/>
    </source>
</evidence>
<dbReference type="Proteomes" id="UP000314294">
    <property type="component" value="Unassembled WGS sequence"/>
</dbReference>
<comment type="caution">
    <text evidence="2">The sequence shown here is derived from an EMBL/GenBank/DDBJ whole genome shotgun (WGS) entry which is preliminary data.</text>
</comment>
<dbReference type="AlphaFoldDB" id="A0A4Z2GFC1"/>
<reference evidence="2 3" key="1">
    <citation type="submission" date="2019-03" db="EMBL/GenBank/DDBJ databases">
        <title>First draft genome of Liparis tanakae, snailfish: a comprehensive survey of snailfish specific genes.</title>
        <authorList>
            <person name="Kim W."/>
            <person name="Song I."/>
            <person name="Jeong J.-H."/>
            <person name="Kim D."/>
            <person name="Kim S."/>
            <person name="Ryu S."/>
            <person name="Song J.Y."/>
            <person name="Lee S.K."/>
        </authorList>
    </citation>
    <scope>NUCLEOTIDE SEQUENCE [LARGE SCALE GENOMIC DNA]</scope>
    <source>
        <tissue evidence="2">Muscle</tissue>
    </source>
</reference>
<sequence>MVHVLELQAATRDVLSEGQDEAGSHRKGTGNGQESTERTGTVTTEHHRLKVPPVGILSAAKRNDSSCYSAAALSLSPAASYTTPEQPPSIAPQLYCLANVKFQTALCLGGEDERWAGGL</sequence>
<dbReference type="EMBL" id="SRLO01000583">
    <property type="protein sequence ID" value="TNN51404.1"/>
    <property type="molecule type" value="Genomic_DNA"/>
</dbReference>
<feature type="compositionally biased region" description="Polar residues" evidence="1">
    <location>
        <begin position="32"/>
        <end position="43"/>
    </location>
</feature>
<gene>
    <name evidence="2" type="ORF">EYF80_038377</name>
</gene>
<proteinExistence type="predicted"/>
<accession>A0A4Z2GFC1</accession>
<protein>
    <submittedName>
        <fullName evidence="2">Uncharacterized protein</fullName>
    </submittedName>
</protein>
<name>A0A4Z2GFC1_9TELE</name>
<keyword evidence="3" id="KW-1185">Reference proteome</keyword>
<feature type="region of interest" description="Disordered" evidence="1">
    <location>
        <begin position="13"/>
        <end position="47"/>
    </location>
</feature>
<evidence type="ECO:0000313" key="2">
    <source>
        <dbReference type="EMBL" id="TNN51404.1"/>
    </source>
</evidence>
<evidence type="ECO:0000256" key="1">
    <source>
        <dbReference type="SAM" id="MobiDB-lite"/>
    </source>
</evidence>